<comment type="caution">
    <text evidence="2">The sequence shown here is derived from an EMBL/GenBank/DDBJ whole genome shotgun (WGS) entry which is preliminary data.</text>
</comment>
<proteinExistence type="predicted"/>
<sequence>MYYAWLSDALKQEFEPLKLLKESERGTVTLIRHRASGKKFILRSFSENGEVYQRLLSCECSNLPTIYEVASKGEQNLVLEEYIQGDNMGVMLKDALFTPKETRRILRQLCRALWVLHSMGAVHRDVKPENIVLREKEAVLIDFDAARFHKKDSENDTHVLGTTGFAAPEQYGFSQSDACSDIYSLGILMNVMLTGKHPSQQLASGRWGRIVTRCTQITPSKRYKNVLRLLDDL</sequence>
<evidence type="ECO:0000313" key="2">
    <source>
        <dbReference type="EMBL" id="HJC67733.1"/>
    </source>
</evidence>
<dbReference type="InterPro" id="IPR011009">
    <property type="entry name" value="Kinase-like_dom_sf"/>
</dbReference>
<dbReference type="InterPro" id="IPR000719">
    <property type="entry name" value="Prot_kinase_dom"/>
</dbReference>
<keyword evidence="2" id="KW-0808">Transferase</keyword>
<keyword evidence="2" id="KW-0418">Kinase</keyword>
<dbReference type="GO" id="GO:0005524">
    <property type="term" value="F:ATP binding"/>
    <property type="evidence" value="ECO:0007669"/>
    <property type="project" value="InterPro"/>
</dbReference>
<dbReference type="Proteomes" id="UP000823863">
    <property type="component" value="Unassembled WGS sequence"/>
</dbReference>
<dbReference type="PANTHER" id="PTHR44167:SF24">
    <property type="entry name" value="SERINE_THREONINE-PROTEIN KINASE CHK2"/>
    <property type="match status" value="1"/>
</dbReference>
<name>A0A9D2PWV9_9FIRM</name>
<reference evidence="2" key="1">
    <citation type="journal article" date="2021" name="PeerJ">
        <title>Extensive microbial diversity within the chicken gut microbiome revealed by metagenomics and culture.</title>
        <authorList>
            <person name="Gilroy R."/>
            <person name="Ravi A."/>
            <person name="Getino M."/>
            <person name="Pursley I."/>
            <person name="Horton D.L."/>
            <person name="Alikhan N.F."/>
            <person name="Baker D."/>
            <person name="Gharbi K."/>
            <person name="Hall N."/>
            <person name="Watson M."/>
            <person name="Adriaenssens E.M."/>
            <person name="Foster-Nyarko E."/>
            <person name="Jarju S."/>
            <person name="Secka A."/>
            <person name="Antonio M."/>
            <person name="Oren A."/>
            <person name="Chaudhuri R.R."/>
            <person name="La Ragione R."/>
            <person name="Hildebrand F."/>
            <person name="Pallen M.J."/>
        </authorList>
    </citation>
    <scope>NUCLEOTIDE SEQUENCE</scope>
    <source>
        <strain evidence="2">CHK198-12963</strain>
    </source>
</reference>
<dbReference type="SUPFAM" id="SSF56112">
    <property type="entry name" value="Protein kinase-like (PK-like)"/>
    <property type="match status" value="1"/>
</dbReference>
<organism evidence="2 3">
    <name type="scientific">Candidatus Enterocloster excrementigallinarum</name>
    <dbReference type="NCBI Taxonomy" id="2838558"/>
    <lineage>
        <taxon>Bacteria</taxon>
        <taxon>Bacillati</taxon>
        <taxon>Bacillota</taxon>
        <taxon>Clostridia</taxon>
        <taxon>Lachnospirales</taxon>
        <taxon>Lachnospiraceae</taxon>
        <taxon>Enterocloster</taxon>
    </lineage>
</organism>
<evidence type="ECO:0000313" key="3">
    <source>
        <dbReference type="Proteomes" id="UP000823863"/>
    </source>
</evidence>
<keyword evidence="2" id="KW-0723">Serine/threonine-protein kinase</keyword>
<dbReference type="CDD" id="cd14014">
    <property type="entry name" value="STKc_PknB_like"/>
    <property type="match status" value="1"/>
</dbReference>
<reference evidence="2" key="2">
    <citation type="submission" date="2021-04" db="EMBL/GenBank/DDBJ databases">
        <authorList>
            <person name="Gilroy R."/>
        </authorList>
    </citation>
    <scope>NUCLEOTIDE SEQUENCE</scope>
    <source>
        <strain evidence="2">CHK198-12963</strain>
    </source>
</reference>
<gene>
    <name evidence="2" type="ORF">H9931_13660</name>
</gene>
<dbReference type="SMART" id="SM00220">
    <property type="entry name" value="S_TKc"/>
    <property type="match status" value="1"/>
</dbReference>
<dbReference type="GO" id="GO:0005737">
    <property type="term" value="C:cytoplasm"/>
    <property type="evidence" value="ECO:0007669"/>
    <property type="project" value="TreeGrafter"/>
</dbReference>
<protein>
    <submittedName>
        <fullName evidence="2">Serine/threonine protein kinase</fullName>
    </submittedName>
</protein>
<dbReference type="Pfam" id="PF00069">
    <property type="entry name" value="Pkinase"/>
    <property type="match status" value="1"/>
</dbReference>
<dbReference type="Gene3D" id="1.10.510.10">
    <property type="entry name" value="Transferase(Phosphotransferase) domain 1"/>
    <property type="match status" value="1"/>
</dbReference>
<feature type="domain" description="Protein kinase" evidence="1">
    <location>
        <begin position="1"/>
        <end position="233"/>
    </location>
</feature>
<dbReference type="PROSITE" id="PS50011">
    <property type="entry name" value="PROTEIN_KINASE_DOM"/>
    <property type="match status" value="1"/>
</dbReference>
<dbReference type="AlphaFoldDB" id="A0A9D2PWV9"/>
<dbReference type="PANTHER" id="PTHR44167">
    <property type="entry name" value="OVARIAN-SPECIFIC SERINE/THREONINE-PROTEIN KINASE LOK-RELATED"/>
    <property type="match status" value="1"/>
</dbReference>
<dbReference type="EMBL" id="DWWB01000082">
    <property type="protein sequence ID" value="HJC67733.1"/>
    <property type="molecule type" value="Genomic_DNA"/>
</dbReference>
<accession>A0A9D2PWV9</accession>
<dbReference type="GO" id="GO:0004674">
    <property type="term" value="F:protein serine/threonine kinase activity"/>
    <property type="evidence" value="ECO:0007669"/>
    <property type="project" value="UniProtKB-KW"/>
</dbReference>
<evidence type="ECO:0000259" key="1">
    <source>
        <dbReference type="PROSITE" id="PS50011"/>
    </source>
</evidence>